<evidence type="ECO:0000256" key="1">
    <source>
        <dbReference type="ARBA" id="ARBA00007992"/>
    </source>
</evidence>
<dbReference type="EMBL" id="MZNU01000248">
    <property type="protein sequence ID" value="OWP02123.1"/>
    <property type="molecule type" value="Genomic_DNA"/>
</dbReference>
<dbReference type="SUPFAM" id="SSF51905">
    <property type="entry name" value="FAD/NAD(P)-binding domain"/>
    <property type="match status" value="1"/>
</dbReference>
<evidence type="ECO:0000313" key="8">
    <source>
        <dbReference type="Proteomes" id="UP000242519"/>
    </source>
</evidence>
<evidence type="ECO:0000256" key="3">
    <source>
        <dbReference type="ARBA" id="ARBA00022827"/>
    </source>
</evidence>
<keyword evidence="5" id="KW-0503">Monooxygenase</keyword>
<dbReference type="Gene3D" id="3.50.50.60">
    <property type="entry name" value="FAD/NAD(P)-binding domain"/>
    <property type="match status" value="1"/>
</dbReference>
<dbReference type="InterPro" id="IPR002938">
    <property type="entry name" value="FAD-bd"/>
</dbReference>
<dbReference type="AlphaFoldDB" id="A0A218Z3N7"/>
<comment type="caution">
    <text evidence="7">The sequence shown here is derived from an EMBL/GenBank/DDBJ whole genome shotgun (WGS) entry which is preliminary data.</text>
</comment>
<keyword evidence="3" id="KW-0274">FAD</keyword>
<proteinExistence type="inferred from homology"/>
<accession>A0A218Z3N7</accession>
<dbReference type="InterPro" id="IPR050493">
    <property type="entry name" value="FAD-dep_Monooxygenase_BioMet"/>
</dbReference>
<dbReference type="OrthoDB" id="16820at2759"/>
<dbReference type="STRING" id="503106.A0A218Z3N7"/>
<keyword evidence="2" id="KW-0285">Flavoprotein</keyword>
<keyword evidence="4" id="KW-0560">Oxidoreductase</keyword>
<dbReference type="InParanoid" id="A0A218Z3N7"/>
<comment type="similarity">
    <text evidence="1">Belongs to the paxM FAD-dependent monooxygenase family.</text>
</comment>
<dbReference type="GO" id="GO:0071949">
    <property type="term" value="F:FAD binding"/>
    <property type="evidence" value="ECO:0007669"/>
    <property type="project" value="InterPro"/>
</dbReference>
<evidence type="ECO:0000259" key="6">
    <source>
        <dbReference type="Pfam" id="PF01494"/>
    </source>
</evidence>
<evidence type="ECO:0000313" key="7">
    <source>
        <dbReference type="EMBL" id="OWP02123.1"/>
    </source>
</evidence>
<name>A0A218Z3N7_9HELO</name>
<dbReference type="SUPFAM" id="SSF54373">
    <property type="entry name" value="FAD-linked reductases, C-terminal domain"/>
    <property type="match status" value="1"/>
</dbReference>
<protein>
    <submittedName>
        <fullName evidence="7">Salicylate hydroxylase</fullName>
    </submittedName>
</protein>
<gene>
    <name evidence="7" type="ORF">B2J93_5233</name>
</gene>
<feature type="domain" description="FAD-binding" evidence="6">
    <location>
        <begin position="19"/>
        <end position="374"/>
    </location>
</feature>
<dbReference type="PANTHER" id="PTHR13789:SF147">
    <property type="entry name" value="PUTATIVE (AFU_ORTHOLOGUE AFUA_2G01950)-RELATED"/>
    <property type="match status" value="1"/>
</dbReference>
<evidence type="ECO:0000256" key="5">
    <source>
        <dbReference type="ARBA" id="ARBA00023033"/>
    </source>
</evidence>
<dbReference type="Pfam" id="PF01494">
    <property type="entry name" value="FAD_binding_3"/>
    <property type="match status" value="1"/>
</dbReference>
<organism evidence="7 8">
    <name type="scientific">Diplocarpon coronariae</name>
    <dbReference type="NCBI Taxonomy" id="2795749"/>
    <lineage>
        <taxon>Eukaryota</taxon>
        <taxon>Fungi</taxon>
        <taxon>Dikarya</taxon>
        <taxon>Ascomycota</taxon>
        <taxon>Pezizomycotina</taxon>
        <taxon>Leotiomycetes</taxon>
        <taxon>Helotiales</taxon>
        <taxon>Drepanopezizaceae</taxon>
        <taxon>Diplocarpon</taxon>
    </lineage>
</organism>
<reference evidence="7 8" key="1">
    <citation type="submission" date="2017-04" db="EMBL/GenBank/DDBJ databases">
        <title>Draft genome sequence of Marssonina coronaria NL1: causal agent of apple blotch.</title>
        <authorList>
            <person name="Cheng Q."/>
        </authorList>
    </citation>
    <scope>NUCLEOTIDE SEQUENCE [LARGE SCALE GENOMIC DNA]</scope>
    <source>
        <strain evidence="7 8">NL1</strain>
    </source>
</reference>
<dbReference type="Proteomes" id="UP000242519">
    <property type="component" value="Unassembled WGS sequence"/>
</dbReference>
<dbReference type="GO" id="GO:0004497">
    <property type="term" value="F:monooxygenase activity"/>
    <property type="evidence" value="ECO:0007669"/>
    <property type="project" value="UniProtKB-KW"/>
</dbReference>
<dbReference type="PANTHER" id="PTHR13789">
    <property type="entry name" value="MONOOXYGENASE"/>
    <property type="match status" value="1"/>
</dbReference>
<dbReference type="PRINTS" id="PR00420">
    <property type="entry name" value="RNGMNOXGNASE"/>
</dbReference>
<dbReference type="InterPro" id="IPR036188">
    <property type="entry name" value="FAD/NAD-bd_sf"/>
</dbReference>
<evidence type="ECO:0000256" key="2">
    <source>
        <dbReference type="ARBA" id="ARBA00022630"/>
    </source>
</evidence>
<dbReference type="FunFam" id="3.50.50.60:FF:000115">
    <property type="entry name" value="Salicylate hydroxylase, putative"/>
    <property type="match status" value="1"/>
</dbReference>
<keyword evidence="8" id="KW-1185">Reference proteome</keyword>
<sequence length="458" mass="50881">MDASKDDLDWSFRAIRPWKIVIVGAGIAGLSAAVGLKKAGHDVVILEQAGEIREVGAGIQIAPNATRVMRRLGLLEEIMLKANVLEEISIRRWKDNTELGTAPMGPVVGERYHAPMCVIHRGDLQAILLQAVKELNVPIYLGCKVVAADPSFSARVQLVSGEWFSGDVIICADGIKSGIRRQMAAHFGVKDQSARTGDAAYRVLIPQDKLKNDPAALKLLSQNIGIRWMGSGGHVMAYPIQHNTVYNIVLIHPEKAIQGAEESWTDKGDKNEMLDLYREWNDTVRDLLNHVPEGEIKEWTLNSHLPLPSWAENRCVLIGDACHSMLPYVAQGAAQAIEDAGVLTCALSLISSPSEIETALMIYEAIRKDRAEMIQNSAARTRKVLHLPDGEEQRKRDETITAGRKKIGARNPDLWVDREWQDFMWGVDVMKDCVEGWDMWVAKVLRHEPEALRTGLCN</sequence>
<evidence type="ECO:0000256" key="4">
    <source>
        <dbReference type="ARBA" id="ARBA00023002"/>
    </source>
</evidence>